<evidence type="ECO:0000313" key="2">
    <source>
        <dbReference type="EMBL" id="TCL10197.1"/>
    </source>
</evidence>
<dbReference type="SUPFAM" id="SSF159664">
    <property type="entry name" value="CobE/GbiG C-terminal domain-like"/>
    <property type="match status" value="1"/>
</dbReference>
<dbReference type="AlphaFoldDB" id="A0A4R1NP16"/>
<keyword evidence="3" id="KW-1185">Reference proteome</keyword>
<gene>
    <name evidence="2" type="ORF">BXY66_2266</name>
</gene>
<evidence type="ECO:0000313" key="3">
    <source>
        <dbReference type="Proteomes" id="UP000295673"/>
    </source>
</evidence>
<dbReference type="InterPro" id="IPR036518">
    <property type="entry name" value="CobE/GbiG_C_sf"/>
</dbReference>
<evidence type="ECO:0000259" key="1">
    <source>
        <dbReference type="Pfam" id="PF01890"/>
    </source>
</evidence>
<dbReference type="RefSeq" id="WP_132860161.1">
    <property type="nucleotide sequence ID" value="NZ_SMGR01000001.1"/>
</dbReference>
<comment type="caution">
    <text evidence="2">The sequence shown here is derived from an EMBL/GenBank/DDBJ whole genome shotgun (WGS) entry which is preliminary data.</text>
</comment>
<name>A0A4R1NP16_9RHOB</name>
<reference evidence="2 3" key="1">
    <citation type="submission" date="2019-03" db="EMBL/GenBank/DDBJ databases">
        <title>Genomic Encyclopedia of Archaeal and Bacterial Type Strains, Phase II (KMG-II): from individual species to whole genera.</title>
        <authorList>
            <person name="Goeker M."/>
        </authorList>
    </citation>
    <scope>NUCLEOTIDE SEQUENCE [LARGE SCALE GENOMIC DNA]</scope>
    <source>
        <strain evidence="2 3">DSM 26433</strain>
    </source>
</reference>
<protein>
    <submittedName>
        <fullName evidence="2">Cobalt-precorrin 5A hydrolase</fullName>
    </submittedName>
</protein>
<dbReference type="Gene3D" id="3.30.420.180">
    <property type="entry name" value="CobE/GbiG C-terminal domain"/>
    <property type="match status" value="1"/>
</dbReference>
<keyword evidence="2" id="KW-0378">Hydrolase</keyword>
<proteinExistence type="predicted"/>
<sequence length="121" mass="12221">MIVAGFGFRAAATTESLRDALAITGEVDVAALATASDKAQSTAIQKLAAELSVPVIEIPAEIMASVKTTTQSAKVIEKRGTGSVAEACALIAAGTGAELKKERVVSGDRLATCAIAYGALK</sequence>
<feature type="domain" description="CobE/GbiG C-terminal" evidence="1">
    <location>
        <begin position="2"/>
        <end position="116"/>
    </location>
</feature>
<dbReference type="EMBL" id="SMGR01000001">
    <property type="protein sequence ID" value="TCL10197.1"/>
    <property type="molecule type" value="Genomic_DNA"/>
</dbReference>
<dbReference type="GO" id="GO:0016787">
    <property type="term" value="F:hydrolase activity"/>
    <property type="evidence" value="ECO:0007669"/>
    <property type="project" value="UniProtKB-KW"/>
</dbReference>
<dbReference type="Proteomes" id="UP000295673">
    <property type="component" value="Unassembled WGS sequence"/>
</dbReference>
<dbReference type="OrthoDB" id="7475241at2"/>
<dbReference type="Pfam" id="PF01890">
    <property type="entry name" value="CbiG_C"/>
    <property type="match status" value="1"/>
</dbReference>
<accession>A0A4R1NP16</accession>
<dbReference type="GO" id="GO:0009236">
    <property type="term" value="P:cobalamin biosynthetic process"/>
    <property type="evidence" value="ECO:0007669"/>
    <property type="project" value="InterPro"/>
</dbReference>
<dbReference type="InterPro" id="IPR002750">
    <property type="entry name" value="CobE/GbiG_C"/>
</dbReference>
<organism evidence="2 3">
    <name type="scientific">Shimia isoporae</name>
    <dbReference type="NCBI Taxonomy" id="647720"/>
    <lineage>
        <taxon>Bacteria</taxon>
        <taxon>Pseudomonadati</taxon>
        <taxon>Pseudomonadota</taxon>
        <taxon>Alphaproteobacteria</taxon>
        <taxon>Rhodobacterales</taxon>
        <taxon>Roseobacteraceae</taxon>
    </lineage>
</organism>